<dbReference type="EMBL" id="GL871426">
    <property type="protein sequence ID" value="EGC29477.1"/>
    <property type="molecule type" value="Genomic_DNA"/>
</dbReference>
<dbReference type="InParanoid" id="F1A2U2"/>
<feature type="non-terminal residue" evidence="1">
    <location>
        <position position="1"/>
    </location>
</feature>
<dbReference type="KEGG" id="dpp:DICPUDRAFT_158920"/>
<dbReference type="RefSeq" id="XP_003293986.1">
    <property type="nucleotide sequence ID" value="XM_003293938.1"/>
</dbReference>
<keyword evidence="2" id="KW-1185">Reference proteome</keyword>
<gene>
    <name evidence="1" type="ORF">DICPUDRAFT_158920</name>
</gene>
<proteinExistence type="predicted"/>
<evidence type="ECO:0000313" key="2">
    <source>
        <dbReference type="Proteomes" id="UP000001064"/>
    </source>
</evidence>
<reference evidence="2" key="1">
    <citation type="journal article" date="2011" name="Genome Biol.">
        <title>Comparative genomics of the social amoebae Dictyostelium discoideum and Dictyostelium purpureum.</title>
        <authorList>
            <consortium name="US DOE Joint Genome Institute (JGI-PGF)"/>
            <person name="Sucgang R."/>
            <person name="Kuo A."/>
            <person name="Tian X."/>
            <person name="Salerno W."/>
            <person name="Parikh A."/>
            <person name="Feasley C.L."/>
            <person name="Dalin E."/>
            <person name="Tu H."/>
            <person name="Huang E."/>
            <person name="Barry K."/>
            <person name="Lindquist E."/>
            <person name="Shapiro H."/>
            <person name="Bruce D."/>
            <person name="Schmutz J."/>
            <person name="Salamov A."/>
            <person name="Fey P."/>
            <person name="Gaudet P."/>
            <person name="Anjard C."/>
            <person name="Babu M.M."/>
            <person name="Basu S."/>
            <person name="Bushmanova Y."/>
            <person name="van der Wel H."/>
            <person name="Katoh-Kurasawa M."/>
            <person name="Dinh C."/>
            <person name="Coutinho P.M."/>
            <person name="Saito T."/>
            <person name="Elias M."/>
            <person name="Schaap P."/>
            <person name="Kay R.R."/>
            <person name="Henrissat B."/>
            <person name="Eichinger L."/>
            <person name="Rivero F."/>
            <person name="Putnam N.H."/>
            <person name="West C.M."/>
            <person name="Loomis W.F."/>
            <person name="Chisholm R.L."/>
            <person name="Shaulsky G."/>
            <person name="Strassmann J.E."/>
            <person name="Queller D.C."/>
            <person name="Kuspa A."/>
            <person name="Grigoriev I.V."/>
        </authorList>
    </citation>
    <scope>NUCLEOTIDE SEQUENCE [LARGE SCALE GENOMIC DNA]</scope>
    <source>
        <strain evidence="2">QSDP1</strain>
    </source>
</reference>
<evidence type="ECO:0000313" key="1">
    <source>
        <dbReference type="EMBL" id="EGC29477.1"/>
    </source>
</evidence>
<dbReference type="GeneID" id="10505314"/>
<dbReference type="VEuPathDB" id="AmoebaDB:DICPUDRAFT_158920"/>
<dbReference type="Proteomes" id="UP000001064">
    <property type="component" value="Unassembled WGS sequence"/>
</dbReference>
<name>F1A2U2_DICPU</name>
<dbReference type="AlphaFoldDB" id="F1A2U2"/>
<organism evidence="1 2">
    <name type="scientific">Dictyostelium purpureum</name>
    <name type="common">Slime mold</name>
    <dbReference type="NCBI Taxonomy" id="5786"/>
    <lineage>
        <taxon>Eukaryota</taxon>
        <taxon>Amoebozoa</taxon>
        <taxon>Evosea</taxon>
        <taxon>Eumycetozoa</taxon>
        <taxon>Dictyostelia</taxon>
        <taxon>Dictyosteliales</taxon>
        <taxon>Dictyosteliaceae</taxon>
        <taxon>Dictyostelium</taxon>
    </lineage>
</organism>
<protein>
    <submittedName>
        <fullName evidence="1">Uncharacterized protein</fullName>
    </submittedName>
</protein>
<accession>F1A2U2</accession>
<sequence length="130" mass="14681">NFKSCIISKSSKYVSDEVKIKSSLLISKIIIKGWFDSAVSEEKIKVIENILSSLYSCISNPEQATIKQSKVALSIFSPFCIFKVIYKIFKIFLYLFIKLRPHESVAGNSQLRSNTCLYGPYMTPSIPISV</sequence>